<dbReference type="STRING" id="307972.A0A2G8KNR1"/>
<accession>A0A2G8KNR1</accession>
<gene>
    <name evidence="3" type="ORF">BSL78_13470</name>
</gene>
<dbReference type="GO" id="GO:0016787">
    <property type="term" value="F:hydrolase activity"/>
    <property type="evidence" value="ECO:0007669"/>
    <property type="project" value="UniProtKB-KW"/>
</dbReference>
<dbReference type="Proteomes" id="UP000230750">
    <property type="component" value="Unassembled WGS sequence"/>
</dbReference>
<feature type="domain" description="Alpha/beta hydrolase fold-3" evidence="2">
    <location>
        <begin position="98"/>
        <end position="181"/>
    </location>
</feature>
<dbReference type="PANTHER" id="PTHR48081:SF33">
    <property type="entry name" value="KYNURENINE FORMAMIDASE"/>
    <property type="match status" value="1"/>
</dbReference>
<dbReference type="Pfam" id="PF07859">
    <property type="entry name" value="Abhydrolase_3"/>
    <property type="match status" value="1"/>
</dbReference>
<evidence type="ECO:0000259" key="2">
    <source>
        <dbReference type="Pfam" id="PF07859"/>
    </source>
</evidence>
<dbReference type="InterPro" id="IPR013094">
    <property type="entry name" value="AB_hydrolase_3"/>
</dbReference>
<dbReference type="EMBL" id="MRZV01000454">
    <property type="protein sequence ID" value="PIK49643.1"/>
    <property type="molecule type" value="Genomic_DNA"/>
</dbReference>
<sequence length="317" mass="35779">MDTRWDIPKDEKGIPCVYKEWQNLDSQTLGDIFSPSRYSRLFNDRDECIDFFVKFLDEKSHKTRKLLKCEMNVPYGRKSNQTVDFYFPKDVKEDAPLLVYFHGGYWQFLSAASHGLVARHIVPHGAIVALVSYTIAPQGSLPNMIQECRDAVAFCAKRYPKSRGVVVGGHSAGGQLAAMMLATDWTTEYGLPHDLLKGACPGSGLFDLRPLVTTYINEPIGLNSETALDCSPVAYIPEIVKNSKHCKIRCIYGDGDPPSFEIQNQQFTQLLLEEGLDISCCKLKNTDHFEVVQNMWDENNESVEIILKLLFPELSKT</sequence>
<dbReference type="SUPFAM" id="SSF53474">
    <property type="entry name" value="alpha/beta-Hydrolases"/>
    <property type="match status" value="1"/>
</dbReference>
<evidence type="ECO:0000313" key="3">
    <source>
        <dbReference type="EMBL" id="PIK49643.1"/>
    </source>
</evidence>
<protein>
    <submittedName>
        <fullName evidence="3">Putative kynurenine formamidase</fullName>
    </submittedName>
</protein>
<comment type="caution">
    <text evidence="3">The sequence shown here is derived from an EMBL/GenBank/DDBJ whole genome shotgun (WGS) entry which is preliminary data.</text>
</comment>
<evidence type="ECO:0000313" key="4">
    <source>
        <dbReference type="Proteomes" id="UP000230750"/>
    </source>
</evidence>
<evidence type="ECO:0000256" key="1">
    <source>
        <dbReference type="ARBA" id="ARBA00022801"/>
    </source>
</evidence>
<dbReference type="Gene3D" id="3.40.50.1820">
    <property type="entry name" value="alpha/beta hydrolase"/>
    <property type="match status" value="1"/>
</dbReference>
<keyword evidence="4" id="KW-1185">Reference proteome</keyword>
<name>A0A2G8KNR1_STIJA</name>
<dbReference type="InterPro" id="IPR050300">
    <property type="entry name" value="GDXG_lipolytic_enzyme"/>
</dbReference>
<organism evidence="3 4">
    <name type="scientific">Stichopus japonicus</name>
    <name type="common">Sea cucumber</name>
    <dbReference type="NCBI Taxonomy" id="307972"/>
    <lineage>
        <taxon>Eukaryota</taxon>
        <taxon>Metazoa</taxon>
        <taxon>Echinodermata</taxon>
        <taxon>Eleutherozoa</taxon>
        <taxon>Echinozoa</taxon>
        <taxon>Holothuroidea</taxon>
        <taxon>Aspidochirotacea</taxon>
        <taxon>Aspidochirotida</taxon>
        <taxon>Stichopodidae</taxon>
        <taxon>Apostichopus</taxon>
    </lineage>
</organism>
<reference evidence="3 4" key="1">
    <citation type="journal article" date="2017" name="PLoS Biol.">
        <title>The sea cucumber genome provides insights into morphological evolution and visceral regeneration.</title>
        <authorList>
            <person name="Zhang X."/>
            <person name="Sun L."/>
            <person name="Yuan J."/>
            <person name="Sun Y."/>
            <person name="Gao Y."/>
            <person name="Zhang L."/>
            <person name="Li S."/>
            <person name="Dai H."/>
            <person name="Hamel J.F."/>
            <person name="Liu C."/>
            <person name="Yu Y."/>
            <person name="Liu S."/>
            <person name="Lin W."/>
            <person name="Guo K."/>
            <person name="Jin S."/>
            <person name="Xu P."/>
            <person name="Storey K.B."/>
            <person name="Huan P."/>
            <person name="Zhang T."/>
            <person name="Zhou Y."/>
            <person name="Zhang J."/>
            <person name="Lin C."/>
            <person name="Li X."/>
            <person name="Xing L."/>
            <person name="Huo D."/>
            <person name="Sun M."/>
            <person name="Wang L."/>
            <person name="Mercier A."/>
            <person name="Li F."/>
            <person name="Yang H."/>
            <person name="Xiang J."/>
        </authorList>
    </citation>
    <scope>NUCLEOTIDE SEQUENCE [LARGE SCALE GENOMIC DNA]</scope>
    <source>
        <strain evidence="3">Shaxun</strain>
        <tissue evidence="3">Muscle</tissue>
    </source>
</reference>
<dbReference type="OrthoDB" id="433474at2759"/>
<dbReference type="AlphaFoldDB" id="A0A2G8KNR1"/>
<dbReference type="PANTHER" id="PTHR48081">
    <property type="entry name" value="AB HYDROLASE SUPERFAMILY PROTEIN C4A8.06C"/>
    <property type="match status" value="1"/>
</dbReference>
<keyword evidence="1" id="KW-0378">Hydrolase</keyword>
<proteinExistence type="predicted"/>
<dbReference type="InterPro" id="IPR029058">
    <property type="entry name" value="AB_hydrolase_fold"/>
</dbReference>